<feature type="domain" description="PPM-type phosphatase" evidence="5">
    <location>
        <begin position="92"/>
        <end position="451"/>
    </location>
</feature>
<reference evidence="6 7" key="1">
    <citation type="submission" date="2017-03" db="EMBL/GenBank/DDBJ databases">
        <title>Widespread Adenine N6-methylation of Active Genes in Fungi.</title>
        <authorList>
            <consortium name="DOE Joint Genome Institute"/>
            <person name="Mondo S.J."/>
            <person name="Dannebaum R.O."/>
            <person name="Kuo R.C."/>
            <person name="Louie K.B."/>
            <person name="Bewick A.J."/>
            <person name="Labutti K."/>
            <person name="Haridas S."/>
            <person name="Kuo A."/>
            <person name="Salamov A."/>
            <person name="Ahrendt S.R."/>
            <person name="Lau R."/>
            <person name="Bowen B.P."/>
            <person name="Lipzen A."/>
            <person name="Sullivan W."/>
            <person name="Andreopoulos W.B."/>
            <person name="Clum A."/>
            <person name="Lindquist E."/>
            <person name="Daum C."/>
            <person name="Northen T.R."/>
            <person name="Ramamoorthy G."/>
            <person name="Schmitz R.J."/>
            <person name="Gryganskyi A."/>
            <person name="Culley D."/>
            <person name="Magnuson J."/>
            <person name="James T.Y."/>
            <person name="O'Malley M.A."/>
            <person name="Stajich J.E."/>
            <person name="Spatafora J.W."/>
            <person name="Visel A."/>
            <person name="Grigoriev I.V."/>
        </authorList>
    </citation>
    <scope>NUCLEOTIDE SEQUENCE [LARGE SCALE GENOMIC DNA]</scope>
    <source>
        <strain evidence="6 7">NRRL Y-17943</strain>
    </source>
</reference>
<name>A0A1Y1UJ83_9TREE</name>
<dbReference type="InterPro" id="IPR015655">
    <property type="entry name" value="PP2C"/>
</dbReference>
<evidence type="ECO:0000259" key="5">
    <source>
        <dbReference type="PROSITE" id="PS51746"/>
    </source>
</evidence>
<keyword evidence="2 4" id="KW-0378">Hydrolase</keyword>
<comment type="caution">
    <text evidence="6">The sequence shown here is derived from an EMBL/GenBank/DDBJ whole genome shotgun (WGS) entry which is preliminary data.</text>
</comment>
<dbReference type="GO" id="GO:0046872">
    <property type="term" value="F:metal ion binding"/>
    <property type="evidence" value="ECO:0007669"/>
    <property type="project" value="UniProtKB-KW"/>
</dbReference>
<evidence type="ECO:0000313" key="6">
    <source>
        <dbReference type="EMBL" id="ORX38042.1"/>
    </source>
</evidence>
<evidence type="ECO:0000256" key="1">
    <source>
        <dbReference type="ARBA" id="ARBA00022723"/>
    </source>
</evidence>
<dbReference type="EMBL" id="NBSH01000005">
    <property type="protein sequence ID" value="ORX38042.1"/>
    <property type="molecule type" value="Genomic_DNA"/>
</dbReference>
<gene>
    <name evidence="6" type="ORF">BD324DRAFT_624287</name>
</gene>
<dbReference type="PANTHER" id="PTHR13832:SF792">
    <property type="entry name" value="GM14286P"/>
    <property type="match status" value="1"/>
</dbReference>
<dbReference type="Proteomes" id="UP000193218">
    <property type="component" value="Unassembled WGS sequence"/>
</dbReference>
<dbReference type="PROSITE" id="PS01032">
    <property type="entry name" value="PPM_1"/>
    <property type="match status" value="1"/>
</dbReference>
<dbReference type="InParanoid" id="A0A1Y1UJ83"/>
<accession>A0A1Y1UJ83</accession>
<evidence type="ECO:0000313" key="7">
    <source>
        <dbReference type="Proteomes" id="UP000193218"/>
    </source>
</evidence>
<evidence type="ECO:0000256" key="2">
    <source>
        <dbReference type="ARBA" id="ARBA00022801"/>
    </source>
</evidence>
<dbReference type="SUPFAM" id="SSF81606">
    <property type="entry name" value="PP2C-like"/>
    <property type="match status" value="1"/>
</dbReference>
<dbReference type="CDD" id="cd00143">
    <property type="entry name" value="PP2Cc"/>
    <property type="match status" value="1"/>
</dbReference>
<dbReference type="SMART" id="SM00332">
    <property type="entry name" value="PP2Cc"/>
    <property type="match status" value="1"/>
</dbReference>
<organism evidence="6 7">
    <name type="scientific">Kockovaella imperatae</name>
    <dbReference type="NCBI Taxonomy" id="4999"/>
    <lineage>
        <taxon>Eukaryota</taxon>
        <taxon>Fungi</taxon>
        <taxon>Dikarya</taxon>
        <taxon>Basidiomycota</taxon>
        <taxon>Agaricomycotina</taxon>
        <taxon>Tremellomycetes</taxon>
        <taxon>Tremellales</taxon>
        <taxon>Cuniculitremaceae</taxon>
        <taxon>Kockovaella</taxon>
    </lineage>
</organism>
<proteinExistence type="inferred from homology"/>
<dbReference type="PROSITE" id="PS51746">
    <property type="entry name" value="PPM_2"/>
    <property type="match status" value="1"/>
</dbReference>
<dbReference type="InterPro" id="IPR001932">
    <property type="entry name" value="PPM-type_phosphatase-like_dom"/>
</dbReference>
<protein>
    <submittedName>
        <fullName evidence="6">Phosphatase 2C-like domain-containing protein</fullName>
    </submittedName>
</protein>
<dbReference type="PANTHER" id="PTHR13832">
    <property type="entry name" value="PROTEIN PHOSPHATASE 2C"/>
    <property type="match status" value="1"/>
</dbReference>
<evidence type="ECO:0000256" key="4">
    <source>
        <dbReference type="RuleBase" id="RU003465"/>
    </source>
</evidence>
<dbReference type="RefSeq" id="XP_021872029.1">
    <property type="nucleotide sequence ID" value="XM_022015681.1"/>
</dbReference>
<dbReference type="Pfam" id="PF00481">
    <property type="entry name" value="PP2C"/>
    <property type="match status" value="1"/>
</dbReference>
<comment type="similarity">
    <text evidence="4">Belongs to the PP2C family.</text>
</comment>
<dbReference type="GO" id="GO:0004741">
    <property type="term" value="F:[pyruvate dehydrogenase (acetyl-transferring)]-phosphatase activity"/>
    <property type="evidence" value="ECO:0007669"/>
    <property type="project" value="TreeGrafter"/>
</dbReference>
<dbReference type="GO" id="GO:0005739">
    <property type="term" value="C:mitochondrion"/>
    <property type="evidence" value="ECO:0007669"/>
    <property type="project" value="TreeGrafter"/>
</dbReference>
<dbReference type="Gene3D" id="3.60.40.10">
    <property type="entry name" value="PPM-type phosphatase domain"/>
    <property type="match status" value="1"/>
</dbReference>
<dbReference type="AlphaFoldDB" id="A0A1Y1UJ83"/>
<dbReference type="OrthoDB" id="420076at2759"/>
<dbReference type="GeneID" id="33557490"/>
<dbReference type="InterPro" id="IPR036457">
    <property type="entry name" value="PPM-type-like_dom_sf"/>
</dbReference>
<dbReference type="InterPro" id="IPR000222">
    <property type="entry name" value="PP2C_BS"/>
</dbReference>
<keyword evidence="7" id="KW-1185">Reference proteome</keyword>
<dbReference type="STRING" id="4999.A0A1Y1UJ83"/>
<keyword evidence="3 4" id="KW-0904">Protein phosphatase</keyword>
<keyword evidence="1" id="KW-0479">Metal-binding</keyword>
<sequence length="452" mass="49396">MPSSCILTDREDNTAEFIPLSDDLVEFKFTIAEEGYPAPPPSKHILVSKEQFNATLKRGEVNKTASSVTIQGNCLGYSPAAIGNEDRIASDVISSTTKLDGAFWPAWSGTKSTEDGDLIFASVFDGHAGSATSELLSKTLHACLAKALLASGLDDEAEVKAVIEETYAAWDEDLMKTLRAALSESSASPSTLAGAMGGMAGFSGSCALTVIVDKSHDRIYAINLGDCRAVAGWHGPNGWKCDPLTEDLNANNPNEVERMRAEHPEEERDDIVVKTDTHRVLATIMVSRAFGDFLFKMPSDEYKSLKSAFNVVQKEPKRPVKTPPYVSNKPEIAVRSFKQGEETLKFIVLASDGLWDRLTSEQSVQLMAARSDGEKEITRQELVKTYPMDNEAKHNESDHDFIVGDDANAATHLIRNVYGGSNEMLGRSMLSVLSEEARMFRDDISVQVLSFN</sequence>
<evidence type="ECO:0000256" key="3">
    <source>
        <dbReference type="ARBA" id="ARBA00022912"/>
    </source>
</evidence>